<evidence type="ECO:0000313" key="3">
    <source>
        <dbReference type="Proteomes" id="UP000002640"/>
    </source>
</evidence>
<dbReference type="Proteomes" id="UP000002640">
    <property type="component" value="Unassembled WGS sequence"/>
</dbReference>
<dbReference type="AlphaFoldDB" id="G4YV23"/>
<feature type="non-terminal residue" evidence="2">
    <location>
        <position position="72"/>
    </location>
</feature>
<dbReference type="OMA" id="DRDQTFR"/>
<evidence type="ECO:0000313" key="2">
    <source>
        <dbReference type="EMBL" id="EGZ23693.1"/>
    </source>
</evidence>
<name>G4YV23_PHYSP</name>
<sequence length="72" mass="7999">MDQAMKEESPPKEEDAAGDTSALSLDGDREQAFRASRVTGTRSIEVALAEIQIIKHNVYVQRKERKLAEVLA</sequence>
<reference evidence="2 3" key="1">
    <citation type="journal article" date="2006" name="Science">
        <title>Phytophthora genome sequences uncover evolutionary origins and mechanisms of pathogenesis.</title>
        <authorList>
            <person name="Tyler B.M."/>
            <person name="Tripathy S."/>
            <person name="Zhang X."/>
            <person name="Dehal P."/>
            <person name="Jiang R.H."/>
            <person name="Aerts A."/>
            <person name="Arredondo F.D."/>
            <person name="Baxter L."/>
            <person name="Bensasson D."/>
            <person name="Beynon J.L."/>
            <person name="Chapman J."/>
            <person name="Damasceno C.M."/>
            <person name="Dorrance A.E."/>
            <person name="Dou D."/>
            <person name="Dickerman A.W."/>
            <person name="Dubchak I.L."/>
            <person name="Garbelotto M."/>
            <person name="Gijzen M."/>
            <person name="Gordon S.G."/>
            <person name="Govers F."/>
            <person name="Grunwald N.J."/>
            <person name="Huang W."/>
            <person name="Ivors K.L."/>
            <person name="Jones R.W."/>
            <person name="Kamoun S."/>
            <person name="Krampis K."/>
            <person name="Lamour K.H."/>
            <person name="Lee M.K."/>
            <person name="McDonald W.H."/>
            <person name="Medina M."/>
            <person name="Meijer H.J."/>
            <person name="Nordberg E.K."/>
            <person name="Maclean D.J."/>
            <person name="Ospina-Giraldo M.D."/>
            <person name="Morris P.F."/>
            <person name="Phuntumart V."/>
            <person name="Putnam N.H."/>
            <person name="Rash S."/>
            <person name="Rose J.K."/>
            <person name="Sakihama Y."/>
            <person name="Salamov A.A."/>
            <person name="Savidor A."/>
            <person name="Scheuring C.F."/>
            <person name="Smith B.M."/>
            <person name="Sobral B.W."/>
            <person name="Terry A."/>
            <person name="Torto-Alalibo T.A."/>
            <person name="Win J."/>
            <person name="Xu Z."/>
            <person name="Zhang H."/>
            <person name="Grigoriev I.V."/>
            <person name="Rokhsar D.S."/>
            <person name="Boore J.L."/>
        </authorList>
    </citation>
    <scope>NUCLEOTIDE SEQUENCE [LARGE SCALE GENOMIC DNA]</scope>
    <source>
        <strain evidence="2 3">P6497</strain>
    </source>
</reference>
<dbReference type="InParanoid" id="G4YV23"/>
<gene>
    <name evidence="2" type="ORF">PHYSODRAFT_441987</name>
</gene>
<protein>
    <submittedName>
        <fullName evidence="2">Uncharacterized protein</fullName>
    </submittedName>
</protein>
<dbReference type="EMBL" id="JH159152">
    <property type="protein sequence ID" value="EGZ23693.1"/>
    <property type="molecule type" value="Genomic_DNA"/>
</dbReference>
<dbReference type="RefSeq" id="XP_009518981.1">
    <property type="nucleotide sequence ID" value="XM_009520686.1"/>
</dbReference>
<dbReference type="GeneID" id="20652687"/>
<dbReference type="KEGG" id="psoj:PHYSODRAFT_441987"/>
<feature type="compositionally biased region" description="Basic and acidic residues" evidence="1">
    <location>
        <begin position="1"/>
        <end position="15"/>
    </location>
</feature>
<accession>G4YV23</accession>
<feature type="region of interest" description="Disordered" evidence="1">
    <location>
        <begin position="1"/>
        <end position="29"/>
    </location>
</feature>
<organism evidence="2 3">
    <name type="scientific">Phytophthora sojae (strain P6497)</name>
    <name type="common">Soybean stem and root rot agent</name>
    <name type="synonym">Phytophthora megasperma f. sp. glycines</name>
    <dbReference type="NCBI Taxonomy" id="1094619"/>
    <lineage>
        <taxon>Eukaryota</taxon>
        <taxon>Sar</taxon>
        <taxon>Stramenopiles</taxon>
        <taxon>Oomycota</taxon>
        <taxon>Peronosporomycetes</taxon>
        <taxon>Peronosporales</taxon>
        <taxon>Peronosporaceae</taxon>
        <taxon>Phytophthora</taxon>
    </lineage>
</organism>
<proteinExistence type="predicted"/>
<evidence type="ECO:0000256" key="1">
    <source>
        <dbReference type="SAM" id="MobiDB-lite"/>
    </source>
</evidence>
<keyword evidence="3" id="KW-1185">Reference proteome</keyword>